<dbReference type="GeneID" id="113094085"/>
<dbReference type="OrthoDB" id="8196415at2759"/>
<proteinExistence type="predicted"/>
<dbReference type="AlphaFoldDB" id="A0A6P6P3J2"/>
<evidence type="ECO:0000313" key="1">
    <source>
        <dbReference type="Proteomes" id="UP000515129"/>
    </source>
</evidence>
<accession>A0A6P6P3J2</accession>
<keyword evidence="1" id="KW-1185">Reference proteome</keyword>
<dbReference type="RefSeq" id="XP_026115523.1">
    <property type="nucleotide sequence ID" value="XM_026259738.1"/>
</dbReference>
<organism evidence="1 2">
    <name type="scientific">Carassius auratus</name>
    <name type="common">Goldfish</name>
    <dbReference type="NCBI Taxonomy" id="7957"/>
    <lineage>
        <taxon>Eukaryota</taxon>
        <taxon>Metazoa</taxon>
        <taxon>Chordata</taxon>
        <taxon>Craniata</taxon>
        <taxon>Vertebrata</taxon>
        <taxon>Euteleostomi</taxon>
        <taxon>Actinopterygii</taxon>
        <taxon>Neopterygii</taxon>
        <taxon>Teleostei</taxon>
        <taxon>Ostariophysi</taxon>
        <taxon>Cypriniformes</taxon>
        <taxon>Cyprinidae</taxon>
        <taxon>Cyprininae</taxon>
        <taxon>Carassius</taxon>
    </lineage>
</organism>
<reference evidence="2" key="1">
    <citation type="submission" date="2025-08" db="UniProtKB">
        <authorList>
            <consortium name="RefSeq"/>
        </authorList>
    </citation>
    <scope>IDENTIFICATION</scope>
    <source>
        <strain evidence="2">Wakin</strain>
        <tissue evidence="2">Muscle</tissue>
    </source>
</reference>
<dbReference type="KEGG" id="caua:113094085"/>
<name>A0A6P6P3J2_CARAU</name>
<dbReference type="Proteomes" id="UP000515129">
    <property type="component" value="Unplaced"/>
</dbReference>
<sequence>MICFFFSSFQVLQSDEKSSAIKCFSTLVSSPRAKMPWCQFCDCTFESLSAFCQHMKIHSHVPNSVFKFGISQMFQYRIRCRMVRPNTHIHSLNSLIVVMAESSWRMHFCQIMQMNLSLFFLNMHLVLQKNDEGIVFGNIQLIIVHDNSNVYFVTKKSQSFCLVDQGVHCLKPQDQGYLCINQDSLLDYYPLPEYSLCGLSVIVLSSFLPNFRIMSGMKEVLKDAVLLVLPSLSPYVTNQLVEKFMDQGVEGLDDLVYVKDDILEFQCRKLLCSWKNQGQSLSNQLWMLSLEGQIVCEGAQPNFITGLAALFASYNFNLQYQEEASCTLEFVQRRFVDINPERGPKAKKKEK</sequence>
<evidence type="ECO:0000313" key="2">
    <source>
        <dbReference type="RefSeq" id="XP_026115523.1"/>
    </source>
</evidence>
<protein>
    <submittedName>
        <fullName evidence="2">Uncharacterized protein LOC113094085 isoform X1</fullName>
    </submittedName>
</protein>
<gene>
    <name evidence="2" type="primary">LOC113094085</name>
</gene>